<evidence type="ECO:0000256" key="1">
    <source>
        <dbReference type="ARBA" id="ARBA00004442"/>
    </source>
</evidence>
<comment type="subcellular location">
    <subcellularLocation>
        <location evidence="1">Cell outer membrane</location>
    </subcellularLocation>
</comment>
<keyword evidence="3" id="KW-0998">Cell outer membrane</keyword>
<dbReference type="PANTHER" id="PTHR30329">
    <property type="entry name" value="STATOR ELEMENT OF FLAGELLAR MOTOR COMPLEX"/>
    <property type="match status" value="1"/>
</dbReference>
<evidence type="ECO:0000259" key="6">
    <source>
        <dbReference type="PROSITE" id="PS51123"/>
    </source>
</evidence>
<dbReference type="InterPro" id="IPR006664">
    <property type="entry name" value="OMP_bac"/>
</dbReference>
<dbReference type="InterPro" id="IPR050330">
    <property type="entry name" value="Bact_OuterMem_StrucFunc"/>
</dbReference>
<accession>A0ABT9QNM2</accession>
<dbReference type="PANTHER" id="PTHR30329:SF21">
    <property type="entry name" value="LIPOPROTEIN YIAD-RELATED"/>
    <property type="match status" value="1"/>
</dbReference>
<feature type="chain" id="PRO_5047178503" evidence="5">
    <location>
        <begin position="28"/>
        <end position="193"/>
    </location>
</feature>
<dbReference type="PRINTS" id="PR01021">
    <property type="entry name" value="OMPADOMAIN"/>
</dbReference>
<dbReference type="CDD" id="cd07185">
    <property type="entry name" value="OmpA_C-like"/>
    <property type="match status" value="1"/>
</dbReference>
<dbReference type="SUPFAM" id="SSF103088">
    <property type="entry name" value="OmpA-like"/>
    <property type="match status" value="1"/>
</dbReference>
<keyword evidence="2 4" id="KW-0472">Membrane</keyword>
<proteinExistence type="predicted"/>
<sequence>MSRSPERIATVLLAIALTAGSGSAAWADPTVPPDAPPAGSTFIVEDLVFPVEDIVPETESMDGAESESERGDEVVVGLTSDVLFALDKAVLTPQALQRLRRVTAKIRAESAGGVVRVEGHTDDQGGSAYNDALSLKRAQAVRQALQKGLPDVTFQARGHGERRPKLPNIVKGRPIEENRAKNRRVEIVFSTRR</sequence>
<protein>
    <submittedName>
        <fullName evidence="7">Outer membrane protein OmpA-like peptidoglycan-associated protein</fullName>
    </submittedName>
</protein>
<gene>
    <name evidence="7" type="ORF">J2853_007583</name>
</gene>
<evidence type="ECO:0000256" key="3">
    <source>
        <dbReference type="ARBA" id="ARBA00023237"/>
    </source>
</evidence>
<reference evidence="7 8" key="1">
    <citation type="submission" date="2023-07" db="EMBL/GenBank/DDBJ databases">
        <title>Sequencing the genomes of 1000 actinobacteria strains.</title>
        <authorList>
            <person name="Klenk H.-P."/>
        </authorList>
    </citation>
    <scope>NUCLEOTIDE SEQUENCE [LARGE SCALE GENOMIC DNA]</scope>
    <source>
        <strain evidence="7 8">DSM 46740</strain>
    </source>
</reference>
<evidence type="ECO:0000313" key="7">
    <source>
        <dbReference type="EMBL" id="MDP9848372.1"/>
    </source>
</evidence>
<dbReference type="Gene3D" id="3.30.1330.60">
    <property type="entry name" value="OmpA-like domain"/>
    <property type="match status" value="1"/>
</dbReference>
<evidence type="ECO:0000256" key="4">
    <source>
        <dbReference type="PROSITE-ProRule" id="PRU00473"/>
    </source>
</evidence>
<dbReference type="InterPro" id="IPR006665">
    <property type="entry name" value="OmpA-like"/>
</dbReference>
<feature type="signal peptide" evidence="5">
    <location>
        <begin position="1"/>
        <end position="27"/>
    </location>
</feature>
<dbReference type="EMBL" id="JAUSQU010000001">
    <property type="protein sequence ID" value="MDP9848372.1"/>
    <property type="molecule type" value="Genomic_DNA"/>
</dbReference>
<evidence type="ECO:0000256" key="2">
    <source>
        <dbReference type="ARBA" id="ARBA00023136"/>
    </source>
</evidence>
<evidence type="ECO:0000313" key="8">
    <source>
        <dbReference type="Proteomes" id="UP001225356"/>
    </source>
</evidence>
<evidence type="ECO:0000256" key="5">
    <source>
        <dbReference type="SAM" id="SignalP"/>
    </source>
</evidence>
<keyword evidence="8" id="KW-1185">Reference proteome</keyword>
<organism evidence="7 8">
    <name type="scientific">Streptosporangium lutulentum</name>
    <dbReference type="NCBI Taxonomy" id="1461250"/>
    <lineage>
        <taxon>Bacteria</taxon>
        <taxon>Bacillati</taxon>
        <taxon>Actinomycetota</taxon>
        <taxon>Actinomycetes</taxon>
        <taxon>Streptosporangiales</taxon>
        <taxon>Streptosporangiaceae</taxon>
        <taxon>Streptosporangium</taxon>
    </lineage>
</organism>
<name>A0ABT9QNM2_9ACTN</name>
<dbReference type="Pfam" id="PF00691">
    <property type="entry name" value="OmpA"/>
    <property type="match status" value="1"/>
</dbReference>
<dbReference type="InterPro" id="IPR036737">
    <property type="entry name" value="OmpA-like_sf"/>
</dbReference>
<keyword evidence="5" id="KW-0732">Signal</keyword>
<comment type="caution">
    <text evidence="7">The sequence shown here is derived from an EMBL/GenBank/DDBJ whole genome shotgun (WGS) entry which is preliminary data.</text>
</comment>
<dbReference type="PROSITE" id="PS51123">
    <property type="entry name" value="OMPA_2"/>
    <property type="match status" value="1"/>
</dbReference>
<dbReference type="Proteomes" id="UP001225356">
    <property type="component" value="Unassembled WGS sequence"/>
</dbReference>
<feature type="domain" description="OmpA-like" evidence="6">
    <location>
        <begin position="71"/>
        <end position="193"/>
    </location>
</feature>
<dbReference type="RefSeq" id="WP_307565627.1">
    <property type="nucleotide sequence ID" value="NZ_JAUSQU010000001.1"/>
</dbReference>